<sequence length="250" mass="29298">MRETTLTLTLWFGYFMALYLPLKTTAADLIETEIPLYKKQVETSIKQFEDMDRKRWSFKVVRYEDEEGDVTTSTEVYTPNEDKFKRWSLLELNGKTPTQKQIKKFIKKKVKASKKKDDDSANYSIRLRELIDIDSLNLTNENETHKTMSFDVYIEKLGDDAIGKLDGELTFSKHQQYIDSIQITNNSEFSPVFSASITDFKLVFKFKKMKNAILPVENSMDMKGSFAFFTEIDETSNERYSDYVYVEPKE</sequence>
<accession>A0A545UC88</accession>
<keyword evidence="2" id="KW-1185">Reference proteome</keyword>
<protein>
    <recommendedName>
        <fullName evidence="3">Outer membrane lipoprotein-sorting protein</fullName>
    </recommendedName>
</protein>
<dbReference type="EMBL" id="VIKS01000009">
    <property type="protein sequence ID" value="TQV87082.1"/>
    <property type="molecule type" value="Genomic_DNA"/>
</dbReference>
<gene>
    <name evidence="1" type="ORF">FLL46_14855</name>
</gene>
<organism evidence="1 2">
    <name type="scientific">Aliikangiella coralliicola</name>
    <dbReference type="NCBI Taxonomy" id="2592383"/>
    <lineage>
        <taxon>Bacteria</taxon>
        <taxon>Pseudomonadati</taxon>
        <taxon>Pseudomonadota</taxon>
        <taxon>Gammaproteobacteria</taxon>
        <taxon>Oceanospirillales</taxon>
        <taxon>Pleioneaceae</taxon>
        <taxon>Aliikangiella</taxon>
    </lineage>
</organism>
<dbReference type="Proteomes" id="UP000315439">
    <property type="component" value="Unassembled WGS sequence"/>
</dbReference>
<name>A0A545UC88_9GAMM</name>
<proteinExistence type="predicted"/>
<comment type="caution">
    <text evidence="1">The sequence shown here is derived from an EMBL/GenBank/DDBJ whole genome shotgun (WGS) entry which is preliminary data.</text>
</comment>
<dbReference type="OrthoDB" id="6292668at2"/>
<dbReference type="RefSeq" id="WP_142932067.1">
    <property type="nucleotide sequence ID" value="NZ_ML660165.1"/>
</dbReference>
<reference evidence="1 2" key="1">
    <citation type="submission" date="2019-07" db="EMBL/GenBank/DDBJ databases">
        <title>Draft genome for Aliikangiella sp. M105.</title>
        <authorList>
            <person name="Wang G."/>
        </authorList>
    </citation>
    <scope>NUCLEOTIDE SEQUENCE [LARGE SCALE GENOMIC DNA]</scope>
    <source>
        <strain evidence="1 2">M105</strain>
    </source>
</reference>
<dbReference type="AlphaFoldDB" id="A0A545UC88"/>
<evidence type="ECO:0008006" key="3">
    <source>
        <dbReference type="Google" id="ProtNLM"/>
    </source>
</evidence>
<evidence type="ECO:0000313" key="2">
    <source>
        <dbReference type="Proteomes" id="UP000315439"/>
    </source>
</evidence>
<evidence type="ECO:0000313" key="1">
    <source>
        <dbReference type="EMBL" id="TQV87082.1"/>
    </source>
</evidence>